<dbReference type="FunFam" id="3.40.50.150:FF:000009">
    <property type="entry name" value="23S rRNA (Uracil(1939)-C(5))-methyltransferase RlmD"/>
    <property type="match status" value="1"/>
</dbReference>
<dbReference type="PROSITE" id="PS01230">
    <property type="entry name" value="TRMA_1"/>
    <property type="match status" value="1"/>
</dbReference>
<dbReference type="PROSITE" id="PS51687">
    <property type="entry name" value="SAM_MT_RNA_M5U"/>
    <property type="match status" value="1"/>
</dbReference>
<organism evidence="7 8">
    <name type="scientific">Candidatus [Bacteroides] periocalifornicus</name>
    <dbReference type="NCBI Taxonomy" id="1702214"/>
    <lineage>
        <taxon>Bacteria</taxon>
        <taxon>Pseudomonadati</taxon>
        <taxon>Bacteroidota</taxon>
    </lineage>
</organism>
<feature type="active site" evidence="5">
    <location>
        <position position="438"/>
    </location>
</feature>
<keyword evidence="1 4" id="KW-0489">Methyltransferase</keyword>
<reference evidence="7" key="1">
    <citation type="submission" date="2015-08" db="EMBL/GenBank/DDBJ databases">
        <title>Candidatus Bacteriodes Periocalifornicus.</title>
        <authorList>
            <person name="McLean J.S."/>
            <person name="Kelley S."/>
        </authorList>
    </citation>
    <scope>NUCLEOTIDE SEQUENCE [LARGE SCALE GENOMIC DNA]</scope>
    <source>
        <strain evidence="7">12B</strain>
    </source>
</reference>
<feature type="binding site" evidence="4">
    <location>
        <position position="362"/>
    </location>
    <ligand>
        <name>S-adenosyl-L-methionine</name>
        <dbReference type="ChEBI" id="CHEBI:59789"/>
    </ligand>
</feature>
<dbReference type="InterPro" id="IPR002792">
    <property type="entry name" value="TRAM_dom"/>
</dbReference>
<accession>A0A0Q4B740</accession>
<dbReference type="PANTHER" id="PTHR11061">
    <property type="entry name" value="RNA M5U METHYLTRANSFERASE"/>
    <property type="match status" value="1"/>
</dbReference>
<dbReference type="InterPro" id="IPR030391">
    <property type="entry name" value="MeTrfase_TrmA_CS"/>
</dbReference>
<dbReference type="Proteomes" id="UP000054172">
    <property type="component" value="Unassembled WGS sequence"/>
</dbReference>
<dbReference type="Gene3D" id="3.40.50.150">
    <property type="entry name" value="Vaccinia Virus protein VP39"/>
    <property type="match status" value="1"/>
</dbReference>
<evidence type="ECO:0000256" key="4">
    <source>
        <dbReference type="PROSITE-ProRule" id="PRU01024"/>
    </source>
</evidence>
<dbReference type="CDD" id="cd02440">
    <property type="entry name" value="AdoMet_MTases"/>
    <property type="match status" value="1"/>
</dbReference>
<sequence length="482" mass="53665">MAAEGQSIAWWDGVALFVPGTVPGDRVDVQVTRKRKGYAEGYVVRYRQLSDLRQEPVCQHFDVCGGCQWQMLPYTQQLQMKQQQVADQLQRIGGLGGAQIEPILGATPTLYYRNKLEFTFSPRVWKAYGAVPFEGRSSNALAMPNDTTEDPVVGQRLWEALAEGDSELSPAVGFHAPGRFDKVIDIHHCWLQGGESNGLRNAAREIALTHGYSFYDAKTQSGWLRGMMVRTTTLGQTMALFVFAHDDPSARAQFLSEIAHRFLGVTSLLWCINAKVNDTLYDCEMHVYRGQATIEEQLGRLRVVIGPKSFYQTNSRQGERLYNVVRQLAGLKGSETLYDLYTGTGTIGLFLANDCQKVVGIETVPEAIEDAKRNAERNGIANATFYAGDVLELLDADFVAREGRPDVLIADPPRAGMHPKVVEKLLEIAPQRMVYVSCNPATQARDLALLKAAYQVTGVQPVDMFPHTKHVENVVLLERRNL</sequence>
<dbReference type="GO" id="GO:0070041">
    <property type="term" value="F:rRNA (uridine-C5-)-methyltransferase activity"/>
    <property type="evidence" value="ECO:0007669"/>
    <property type="project" value="TreeGrafter"/>
</dbReference>
<evidence type="ECO:0000259" key="6">
    <source>
        <dbReference type="PROSITE" id="PS50926"/>
    </source>
</evidence>
<feature type="active site" description="Nucleophile" evidence="4">
    <location>
        <position position="438"/>
    </location>
</feature>
<evidence type="ECO:0000313" key="8">
    <source>
        <dbReference type="Proteomes" id="UP000054172"/>
    </source>
</evidence>
<proteinExistence type="inferred from homology"/>
<evidence type="ECO:0000313" key="7">
    <source>
        <dbReference type="EMBL" id="KQM08362.1"/>
    </source>
</evidence>
<keyword evidence="2 4" id="KW-0808">Transferase</keyword>
<name>A0A0Q4B740_9BACT</name>
<dbReference type="STRING" id="1702214.AL399_07810"/>
<comment type="similarity">
    <text evidence="4">Belongs to the class I-like SAM-binding methyltransferase superfamily. RNA M5U methyltransferase family.</text>
</comment>
<evidence type="ECO:0000256" key="3">
    <source>
        <dbReference type="ARBA" id="ARBA00022691"/>
    </source>
</evidence>
<comment type="caution">
    <text evidence="7">The sequence shown here is derived from an EMBL/GenBank/DDBJ whole genome shotgun (WGS) entry which is preliminary data.</text>
</comment>
<feature type="binding site" evidence="4">
    <location>
        <position position="312"/>
    </location>
    <ligand>
        <name>S-adenosyl-L-methionine</name>
        <dbReference type="ChEBI" id="CHEBI:59789"/>
    </ligand>
</feature>
<feature type="binding site" evidence="4">
    <location>
        <position position="411"/>
    </location>
    <ligand>
        <name>S-adenosyl-L-methionine</name>
        <dbReference type="ChEBI" id="CHEBI:59789"/>
    </ligand>
</feature>
<dbReference type="Gene3D" id="2.40.50.140">
    <property type="entry name" value="Nucleic acid-binding proteins"/>
    <property type="match status" value="1"/>
</dbReference>
<protein>
    <submittedName>
        <fullName evidence="7">RNA methyltransferase</fullName>
    </submittedName>
</protein>
<keyword evidence="3 4" id="KW-0949">S-adenosyl-L-methionine</keyword>
<dbReference type="SUPFAM" id="SSF53335">
    <property type="entry name" value="S-adenosyl-L-methionine-dependent methyltransferases"/>
    <property type="match status" value="1"/>
</dbReference>
<evidence type="ECO:0000256" key="1">
    <source>
        <dbReference type="ARBA" id="ARBA00022603"/>
    </source>
</evidence>
<keyword evidence="8" id="KW-1185">Reference proteome</keyword>
<dbReference type="NCBIfam" id="TIGR00479">
    <property type="entry name" value="rumA"/>
    <property type="match status" value="1"/>
</dbReference>
<dbReference type="SUPFAM" id="SSF50249">
    <property type="entry name" value="Nucleic acid-binding proteins"/>
    <property type="match status" value="1"/>
</dbReference>
<feature type="domain" description="TRAM" evidence="6">
    <location>
        <begin position="1"/>
        <end position="45"/>
    </location>
</feature>
<dbReference type="AlphaFoldDB" id="A0A0Q4B740"/>
<dbReference type="InterPro" id="IPR030390">
    <property type="entry name" value="MeTrfase_TrmA_AS"/>
</dbReference>
<dbReference type="EMBL" id="LIIK01000043">
    <property type="protein sequence ID" value="KQM08362.1"/>
    <property type="molecule type" value="Genomic_DNA"/>
</dbReference>
<evidence type="ECO:0000256" key="2">
    <source>
        <dbReference type="ARBA" id="ARBA00022679"/>
    </source>
</evidence>
<dbReference type="InterPro" id="IPR029063">
    <property type="entry name" value="SAM-dependent_MTases_sf"/>
</dbReference>
<dbReference type="PANTHER" id="PTHR11061:SF30">
    <property type="entry name" value="TRNA (URACIL(54)-C(5))-METHYLTRANSFERASE"/>
    <property type="match status" value="1"/>
</dbReference>
<dbReference type="Pfam" id="PF01938">
    <property type="entry name" value="TRAM"/>
    <property type="match status" value="1"/>
</dbReference>
<dbReference type="InterPro" id="IPR010280">
    <property type="entry name" value="U5_MeTrfase_fam"/>
</dbReference>
<dbReference type="PROSITE" id="PS50926">
    <property type="entry name" value="TRAM"/>
    <property type="match status" value="1"/>
</dbReference>
<dbReference type="Gene3D" id="2.40.50.1070">
    <property type="match status" value="1"/>
</dbReference>
<gene>
    <name evidence="7" type="ORF">AL399_07810</name>
</gene>
<dbReference type="Pfam" id="PF05958">
    <property type="entry name" value="tRNA_U5-meth_tr"/>
    <property type="match status" value="1"/>
</dbReference>
<dbReference type="PATRIC" id="fig|1702214.3.peg.1406"/>
<dbReference type="GO" id="GO:0070475">
    <property type="term" value="P:rRNA base methylation"/>
    <property type="evidence" value="ECO:0007669"/>
    <property type="project" value="TreeGrafter"/>
</dbReference>
<dbReference type="PROSITE" id="PS01231">
    <property type="entry name" value="TRMA_2"/>
    <property type="match status" value="1"/>
</dbReference>
<evidence type="ECO:0000256" key="5">
    <source>
        <dbReference type="PROSITE-ProRule" id="PRU10015"/>
    </source>
</evidence>
<feature type="binding site" evidence="4">
    <location>
        <position position="341"/>
    </location>
    <ligand>
        <name>S-adenosyl-L-methionine</name>
        <dbReference type="ChEBI" id="CHEBI:59789"/>
    </ligand>
</feature>
<dbReference type="InterPro" id="IPR012340">
    <property type="entry name" value="NA-bd_OB-fold"/>
</dbReference>